<keyword evidence="4" id="KW-0997">Cell inner membrane</keyword>
<comment type="subcellular location">
    <subcellularLocation>
        <location evidence="1">Cell inner membrane</location>
        <topology evidence="1">Multi-pass membrane protein</topology>
    </subcellularLocation>
    <subcellularLocation>
        <location evidence="8">Cell membrane</location>
        <topology evidence="8">Multi-pass membrane protein</topology>
    </subcellularLocation>
</comment>
<evidence type="ECO:0000313" key="11">
    <source>
        <dbReference type="Proteomes" id="UP000179935"/>
    </source>
</evidence>
<dbReference type="PROSITE" id="PS50928">
    <property type="entry name" value="ABC_TM1"/>
    <property type="match status" value="1"/>
</dbReference>
<reference evidence="10 11" key="1">
    <citation type="submission" date="2016-10" db="EMBL/GenBank/DDBJ databases">
        <title>Genome sequence of Streptomyces sp. MUSC 93.</title>
        <authorList>
            <person name="Lee L.-H."/>
            <person name="Ser H.-L."/>
            <person name="Law J.W.-F."/>
        </authorList>
    </citation>
    <scope>NUCLEOTIDE SEQUENCE [LARGE SCALE GENOMIC DNA]</scope>
    <source>
        <strain evidence="10 11">MUSC 93</strain>
    </source>
</reference>
<evidence type="ECO:0000256" key="5">
    <source>
        <dbReference type="ARBA" id="ARBA00022692"/>
    </source>
</evidence>
<dbReference type="AlphaFoldDB" id="A0A1S2P442"/>
<dbReference type="Pfam" id="PF00528">
    <property type="entry name" value="BPD_transp_1"/>
    <property type="match status" value="1"/>
</dbReference>
<dbReference type="OrthoDB" id="9810794at2"/>
<dbReference type="GO" id="GO:0055085">
    <property type="term" value="P:transmembrane transport"/>
    <property type="evidence" value="ECO:0007669"/>
    <property type="project" value="InterPro"/>
</dbReference>
<dbReference type="STRING" id="1428652.BIV24_23005"/>
<keyword evidence="2 8" id="KW-0813">Transport</keyword>
<evidence type="ECO:0000256" key="6">
    <source>
        <dbReference type="ARBA" id="ARBA00022989"/>
    </source>
</evidence>
<sequence length="263" mass="27417">MRRVNPAVGAAAALVAVFLVAPTLVVIPLSFTEYSVLNWPPHGFSLKWYDEVLTDPTWRSATMTSLKVGAGAALAATVLGTGIALGLSRGRFRGKNVATIAILSPMIVPVVITAVANYFVFVKWGLTGTAAGLIAAHTVLGLPFVVVSVSNSLSRFDRNQENAAYSLGASPLFAFFTVTLPQLLPGVLSGALFAFITSWDEAIISQFLSSPQVRTLPSLIFSQISSGVDPSVAAAASILLAVTAALLASASIIGAVSRRKRSS</sequence>
<proteinExistence type="inferred from homology"/>
<accession>A0A1S2P442</accession>
<dbReference type="Proteomes" id="UP000179935">
    <property type="component" value="Unassembled WGS sequence"/>
</dbReference>
<evidence type="ECO:0000313" key="10">
    <source>
        <dbReference type="EMBL" id="OIJ88421.1"/>
    </source>
</evidence>
<feature type="transmembrane region" description="Helical" evidence="8">
    <location>
        <begin position="68"/>
        <end position="88"/>
    </location>
</feature>
<dbReference type="SUPFAM" id="SSF161098">
    <property type="entry name" value="MetI-like"/>
    <property type="match status" value="1"/>
</dbReference>
<name>A0A1S2P442_9ACTN</name>
<gene>
    <name evidence="10" type="ORF">BIV24_23005</name>
</gene>
<dbReference type="GO" id="GO:0005886">
    <property type="term" value="C:plasma membrane"/>
    <property type="evidence" value="ECO:0007669"/>
    <property type="project" value="UniProtKB-SubCell"/>
</dbReference>
<dbReference type="CDD" id="cd06261">
    <property type="entry name" value="TM_PBP2"/>
    <property type="match status" value="1"/>
</dbReference>
<organism evidence="10 11">
    <name type="scientific">Streptomyces colonosanans</name>
    <dbReference type="NCBI Taxonomy" id="1428652"/>
    <lineage>
        <taxon>Bacteria</taxon>
        <taxon>Bacillati</taxon>
        <taxon>Actinomycetota</taxon>
        <taxon>Actinomycetes</taxon>
        <taxon>Kitasatosporales</taxon>
        <taxon>Streptomycetaceae</taxon>
        <taxon>Streptomyces</taxon>
    </lineage>
</organism>
<dbReference type="InterPro" id="IPR035906">
    <property type="entry name" value="MetI-like_sf"/>
</dbReference>
<evidence type="ECO:0000256" key="4">
    <source>
        <dbReference type="ARBA" id="ARBA00022519"/>
    </source>
</evidence>
<dbReference type="InterPro" id="IPR000515">
    <property type="entry name" value="MetI-like"/>
</dbReference>
<evidence type="ECO:0000256" key="8">
    <source>
        <dbReference type="RuleBase" id="RU363032"/>
    </source>
</evidence>
<feature type="transmembrane region" description="Helical" evidence="8">
    <location>
        <begin position="7"/>
        <end position="31"/>
    </location>
</feature>
<feature type="transmembrane region" description="Helical" evidence="8">
    <location>
        <begin position="100"/>
        <end position="120"/>
    </location>
</feature>
<evidence type="ECO:0000256" key="7">
    <source>
        <dbReference type="ARBA" id="ARBA00023136"/>
    </source>
</evidence>
<feature type="transmembrane region" description="Helical" evidence="8">
    <location>
        <begin position="162"/>
        <end position="184"/>
    </location>
</feature>
<comment type="caution">
    <text evidence="10">The sequence shown here is derived from an EMBL/GenBank/DDBJ whole genome shotgun (WGS) entry which is preliminary data.</text>
</comment>
<dbReference type="PANTHER" id="PTHR43357">
    <property type="entry name" value="INNER MEMBRANE ABC TRANSPORTER PERMEASE PROTEIN YDCV"/>
    <property type="match status" value="1"/>
</dbReference>
<evidence type="ECO:0000256" key="1">
    <source>
        <dbReference type="ARBA" id="ARBA00004429"/>
    </source>
</evidence>
<dbReference type="EMBL" id="MLYP01000058">
    <property type="protein sequence ID" value="OIJ88421.1"/>
    <property type="molecule type" value="Genomic_DNA"/>
</dbReference>
<evidence type="ECO:0000256" key="3">
    <source>
        <dbReference type="ARBA" id="ARBA00022475"/>
    </source>
</evidence>
<comment type="similarity">
    <text evidence="8">Belongs to the binding-protein-dependent transport system permease family.</text>
</comment>
<keyword evidence="5 8" id="KW-0812">Transmembrane</keyword>
<keyword evidence="7 8" id="KW-0472">Membrane</keyword>
<dbReference type="Gene3D" id="1.10.3720.10">
    <property type="entry name" value="MetI-like"/>
    <property type="match status" value="1"/>
</dbReference>
<keyword evidence="6 8" id="KW-1133">Transmembrane helix</keyword>
<dbReference type="PANTHER" id="PTHR43357:SF4">
    <property type="entry name" value="INNER MEMBRANE ABC TRANSPORTER PERMEASE PROTEIN YDCV"/>
    <property type="match status" value="1"/>
</dbReference>
<dbReference type="RefSeq" id="WP_071368284.1">
    <property type="nucleotide sequence ID" value="NZ_MLYP01000058.1"/>
</dbReference>
<feature type="transmembrane region" description="Helical" evidence="8">
    <location>
        <begin position="232"/>
        <end position="256"/>
    </location>
</feature>
<feature type="transmembrane region" description="Helical" evidence="8">
    <location>
        <begin position="126"/>
        <end position="150"/>
    </location>
</feature>
<keyword evidence="11" id="KW-1185">Reference proteome</keyword>
<protein>
    <recommendedName>
        <fullName evidence="9">ABC transmembrane type-1 domain-containing protein</fullName>
    </recommendedName>
</protein>
<keyword evidence="3" id="KW-1003">Cell membrane</keyword>
<evidence type="ECO:0000256" key="2">
    <source>
        <dbReference type="ARBA" id="ARBA00022448"/>
    </source>
</evidence>
<evidence type="ECO:0000259" key="9">
    <source>
        <dbReference type="PROSITE" id="PS50928"/>
    </source>
</evidence>
<feature type="domain" description="ABC transmembrane type-1" evidence="9">
    <location>
        <begin position="62"/>
        <end position="251"/>
    </location>
</feature>